<comment type="subunit">
    <text evidence="11">Monomer.</text>
</comment>
<comment type="catalytic activity">
    <reaction evidence="10 11">
        <text>shikimate + ATP = 3-phosphoshikimate + ADP + H(+)</text>
        <dbReference type="Rhea" id="RHEA:13121"/>
        <dbReference type="ChEBI" id="CHEBI:15378"/>
        <dbReference type="ChEBI" id="CHEBI:30616"/>
        <dbReference type="ChEBI" id="CHEBI:36208"/>
        <dbReference type="ChEBI" id="CHEBI:145989"/>
        <dbReference type="ChEBI" id="CHEBI:456216"/>
        <dbReference type="EC" id="2.7.1.71"/>
    </reaction>
</comment>
<keyword evidence="11" id="KW-0479">Metal-binding</keyword>
<dbReference type="InterPro" id="IPR000623">
    <property type="entry name" value="Shikimate_kinase/TSH1"/>
</dbReference>
<dbReference type="GO" id="GO:0005829">
    <property type="term" value="C:cytosol"/>
    <property type="evidence" value="ECO:0007669"/>
    <property type="project" value="TreeGrafter"/>
</dbReference>
<dbReference type="Gene3D" id="3.40.50.300">
    <property type="entry name" value="P-loop containing nucleotide triphosphate hydrolases"/>
    <property type="match status" value="1"/>
</dbReference>
<evidence type="ECO:0000256" key="9">
    <source>
        <dbReference type="ARBA" id="ARBA00023141"/>
    </source>
</evidence>
<evidence type="ECO:0000256" key="8">
    <source>
        <dbReference type="ARBA" id="ARBA00022840"/>
    </source>
</evidence>
<keyword evidence="7 11" id="KW-0418">Kinase</keyword>
<feature type="binding site" evidence="11">
    <location>
        <position position="139"/>
    </location>
    <ligand>
        <name>substrate</name>
    </ligand>
</feature>
<dbReference type="EC" id="2.7.1.71" evidence="3 11"/>
<dbReference type="Pfam" id="PF01202">
    <property type="entry name" value="SKI"/>
    <property type="match status" value="1"/>
</dbReference>
<feature type="binding site" evidence="11">
    <location>
        <position position="18"/>
    </location>
    <ligand>
        <name>Mg(2+)</name>
        <dbReference type="ChEBI" id="CHEBI:18420"/>
    </ligand>
</feature>
<keyword evidence="11" id="KW-0963">Cytoplasm</keyword>
<dbReference type="EMBL" id="CP044205">
    <property type="protein sequence ID" value="QFY42472.1"/>
    <property type="molecule type" value="Genomic_DNA"/>
</dbReference>
<keyword evidence="4 11" id="KW-0028">Amino-acid biosynthesis</keyword>
<dbReference type="GO" id="GO:0008652">
    <property type="term" value="P:amino acid biosynthetic process"/>
    <property type="evidence" value="ECO:0007669"/>
    <property type="project" value="UniProtKB-KW"/>
</dbReference>
<reference evidence="12 13" key="1">
    <citation type="submission" date="2019-09" db="EMBL/GenBank/DDBJ databases">
        <title>Ecophysiology of the spiral-shaped methanotroph Methylospira mobilis as revealed by the complete genome sequence.</title>
        <authorList>
            <person name="Oshkin I.Y."/>
            <person name="Dedysh S.N."/>
            <person name="Miroshnikov K."/>
            <person name="Danilova O.V."/>
            <person name="Hakobyan A."/>
            <person name="Liesack W."/>
        </authorList>
    </citation>
    <scope>NUCLEOTIDE SEQUENCE [LARGE SCALE GENOMIC DNA]</scope>
    <source>
        <strain evidence="12 13">Shm1</strain>
    </source>
</reference>
<evidence type="ECO:0000256" key="5">
    <source>
        <dbReference type="ARBA" id="ARBA00022679"/>
    </source>
</evidence>
<dbReference type="CDD" id="cd00464">
    <property type="entry name" value="SK"/>
    <property type="match status" value="1"/>
</dbReference>
<dbReference type="Proteomes" id="UP000325755">
    <property type="component" value="Chromosome"/>
</dbReference>
<comment type="subcellular location">
    <subcellularLocation>
        <location evidence="11">Cytoplasm</location>
    </subcellularLocation>
</comment>
<dbReference type="PROSITE" id="PS01128">
    <property type="entry name" value="SHIKIMATE_KINASE"/>
    <property type="match status" value="1"/>
</dbReference>
<dbReference type="AlphaFoldDB" id="A0A5Q0BH62"/>
<feature type="binding site" evidence="11">
    <location>
        <begin position="14"/>
        <end position="19"/>
    </location>
    <ligand>
        <name>ATP</name>
        <dbReference type="ChEBI" id="CHEBI:30616"/>
    </ligand>
</feature>
<dbReference type="GO" id="GO:0000287">
    <property type="term" value="F:magnesium ion binding"/>
    <property type="evidence" value="ECO:0007669"/>
    <property type="project" value="UniProtKB-UniRule"/>
</dbReference>
<dbReference type="PANTHER" id="PTHR21087">
    <property type="entry name" value="SHIKIMATE KINASE"/>
    <property type="match status" value="1"/>
</dbReference>
<proteinExistence type="inferred from homology"/>
<dbReference type="UniPathway" id="UPA00053">
    <property type="reaction ID" value="UER00088"/>
</dbReference>
<dbReference type="InParanoid" id="A0A5Q0BH62"/>
<name>A0A5Q0BH62_9GAMM</name>
<comment type="pathway">
    <text evidence="1 11">Metabolic intermediate biosynthesis; chorismate biosynthesis; chorismate from D-erythrose 4-phosphate and phosphoenolpyruvate: step 5/7.</text>
</comment>
<evidence type="ECO:0000256" key="11">
    <source>
        <dbReference type="HAMAP-Rule" id="MF_00109"/>
    </source>
</evidence>
<comment type="cofactor">
    <cofactor evidence="11">
        <name>Mg(2+)</name>
        <dbReference type="ChEBI" id="CHEBI:18420"/>
    </cofactor>
    <text evidence="11">Binds 1 Mg(2+) ion per subunit.</text>
</comment>
<organism evidence="12 13">
    <name type="scientific">Candidatus Methylospira mobilis</name>
    <dbReference type="NCBI Taxonomy" id="1808979"/>
    <lineage>
        <taxon>Bacteria</taxon>
        <taxon>Pseudomonadati</taxon>
        <taxon>Pseudomonadota</taxon>
        <taxon>Gammaproteobacteria</taxon>
        <taxon>Methylococcales</taxon>
        <taxon>Methylococcaceae</taxon>
        <taxon>Candidatus Methylospira</taxon>
    </lineage>
</organism>
<feature type="binding site" evidence="11">
    <location>
        <position position="60"/>
    </location>
    <ligand>
        <name>substrate</name>
    </ligand>
</feature>
<evidence type="ECO:0000256" key="7">
    <source>
        <dbReference type="ARBA" id="ARBA00022777"/>
    </source>
</evidence>
<evidence type="ECO:0000313" key="13">
    <source>
        <dbReference type="Proteomes" id="UP000325755"/>
    </source>
</evidence>
<dbReference type="GO" id="GO:0004765">
    <property type="term" value="F:shikimate kinase activity"/>
    <property type="evidence" value="ECO:0007669"/>
    <property type="project" value="UniProtKB-UniRule"/>
</dbReference>
<evidence type="ECO:0000256" key="1">
    <source>
        <dbReference type="ARBA" id="ARBA00004842"/>
    </source>
</evidence>
<evidence type="ECO:0000313" key="12">
    <source>
        <dbReference type="EMBL" id="QFY42472.1"/>
    </source>
</evidence>
<dbReference type="NCBIfam" id="NF003456">
    <property type="entry name" value="PRK05057.1"/>
    <property type="match status" value="1"/>
</dbReference>
<dbReference type="SUPFAM" id="SSF52540">
    <property type="entry name" value="P-loop containing nucleoside triphosphate hydrolases"/>
    <property type="match status" value="1"/>
</dbReference>
<feature type="binding site" evidence="11">
    <location>
        <position position="82"/>
    </location>
    <ligand>
        <name>substrate</name>
    </ligand>
</feature>
<dbReference type="InterPro" id="IPR023000">
    <property type="entry name" value="Shikimate_kinase_CS"/>
</dbReference>
<evidence type="ECO:0000256" key="10">
    <source>
        <dbReference type="ARBA" id="ARBA00048567"/>
    </source>
</evidence>
<dbReference type="GO" id="GO:0009073">
    <property type="term" value="P:aromatic amino acid family biosynthetic process"/>
    <property type="evidence" value="ECO:0007669"/>
    <property type="project" value="UniProtKB-KW"/>
</dbReference>
<evidence type="ECO:0000256" key="4">
    <source>
        <dbReference type="ARBA" id="ARBA00022605"/>
    </source>
</evidence>
<dbReference type="GO" id="GO:0005524">
    <property type="term" value="F:ATP binding"/>
    <property type="evidence" value="ECO:0007669"/>
    <property type="project" value="UniProtKB-UniRule"/>
</dbReference>
<feature type="binding site" evidence="11">
    <location>
        <position position="36"/>
    </location>
    <ligand>
        <name>substrate</name>
    </ligand>
</feature>
<dbReference type="OrthoDB" id="9800332at2"/>
<keyword evidence="6 11" id="KW-0547">Nucleotide-binding</keyword>
<comment type="function">
    <text evidence="11">Catalyzes the specific phosphorylation of the 3-hydroxyl group of shikimic acid using ATP as a cosubstrate.</text>
</comment>
<keyword evidence="5 11" id="KW-0808">Transferase</keyword>
<gene>
    <name evidence="11 12" type="primary">aroK</name>
    <name evidence="12" type="ORF">F6R98_07395</name>
</gene>
<dbReference type="KEGG" id="mmob:F6R98_07395"/>
<dbReference type="InterPro" id="IPR027417">
    <property type="entry name" value="P-loop_NTPase"/>
</dbReference>
<dbReference type="FunCoup" id="A0A5Q0BH62">
    <property type="interactions" value="563"/>
</dbReference>
<dbReference type="PANTHER" id="PTHR21087:SF16">
    <property type="entry name" value="SHIKIMATE KINASE 1, CHLOROPLASTIC"/>
    <property type="match status" value="1"/>
</dbReference>
<keyword evidence="9 11" id="KW-0057">Aromatic amino acid biosynthesis</keyword>
<keyword evidence="13" id="KW-1185">Reference proteome</keyword>
<keyword evidence="11" id="KW-0460">Magnesium</keyword>
<dbReference type="HAMAP" id="MF_00109">
    <property type="entry name" value="Shikimate_kinase"/>
    <property type="match status" value="1"/>
</dbReference>
<evidence type="ECO:0000256" key="6">
    <source>
        <dbReference type="ARBA" id="ARBA00022741"/>
    </source>
</evidence>
<evidence type="ECO:0000256" key="3">
    <source>
        <dbReference type="ARBA" id="ARBA00012154"/>
    </source>
</evidence>
<comment type="caution">
    <text evidence="11">Lacks conserved residue(s) required for the propagation of feature annotation.</text>
</comment>
<dbReference type="RefSeq" id="WP_153248467.1">
    <property type="nucleotide sequence ID" value="NZ_CP044205.1"/>
</dbReference>
<protein>
    <recommendedName>
        <fullName evidence="3 11">Shikimate kinase</fullName>
        <shortName evidence="11">SK</shortName>
        <ecNumber evidence="3 11">2.7.1.71</ecNumber>
    </recommendedName>
</protein>
<sequence>MKHNGNIFLVGPMGAGKTTIGRQLAKSLGIAFFDSDKEIERKTGVSIPMIFDYEGEPGFRKRESEVLDEITLQSPIILATGGGAIIQQANQACLRERGFVVYLQCNVDTQLSRTRKDSNRPLLKTENPRARLEELYRYRDPIYRDLADFTVDTGRYSSRAAIHRILAAFNQFSPEPRP</sequence>
<accession>A0A5Q0BH62</accession>
<dbReference type="GO" id="GO:0009423">
    <property type="term" value="P:chorismate biosynthetic process"/>
    <property type="evidence" value="ECO:0007669"/>
    <property type="project" value="UniProtKB-UniRule"/>
</dbReference>
<keyword evidence="8 11" id="KW-0067">ATP-binding</keyword>
<evidence type="ECO:0000256" key="2">
    <source>
        <dbReference type="ARBA" id="ARBA00006997"/>
    </source>
</evidence>
<feature type="binding site" evidence="11">
    <location>
        <position position="120"/>
    </location>
    <ligand>
        <name>ATP</name>
        <dbReference type="ChEBI" id="CHEBI:30616"/>
    </ligand>
</feature>
<dbReference type="PRINTS" id="PR01100">
    <property type="entry name" value="SHIKIMTKNASE"/>
</dbReference>
<dbReference type="InterPro" id="IPR031322">
    <property type="entry name" value="Shikimate/glucono_kinase"/>
</dbReference>
<comment type="similarity">
    <text evidence="2 11">Belongs to the shikimate kinase family.</text>
</comment>